<evidence type="ECO:0000256" key="1">
    <source>
        <dbReference type="SAM" id="SignalP"/>
    </source>
</evidence>
<keyword evidence="3" id="KW-1185">Reference proteome</keyword>
<evidence type="ECO:0000313" key="3">
    <source>
        <dbReference type="Proteomes" id="UP000309061"/>
    </source>
</evidence>
<gene>
    <name evidence="2" type="ORF">H2LOC_018130</name>
</gene>
<dbReference type="OrthoDB" id="10014648at2"/>
<dbReference type="RefSeq" id="WP_136497312.1">
    <property type="nucleotide sequence ID" value="NZ_CP046052.1"/>
</dbReference>
<feature type="chain" id="PRO_5025344729" description="DUF4402 domain-containing protein" evidence="1">
    <location>
        <begin position="24"/>
        <end position="177"/>
    </location>
</feature>
<feature type="signal peptide" evidence="1">
    <location>
        <begin position="1"/>
        <end position="23"/>
    </location>
</feature>
<evidence type="ECO:0000313" key="2">
    <source>
        <dbReference type="EMBL" id="QGM47451.1"/>
    </source>
</evidence>
<protein>
    <recommendedName>
        <fullName evidence="4">DUF4402 domain-containing protein</fullName>
    </recommendedName>
</protein>
<organism evidence="2 3">
    <name type="scientific">Methylocystis heyeri</name>
    <dbReference type="NCBI Taxonomy" id="391905"/>
    <lineage>
        <taxon>Bacteria</taxon>
        <taxon>Pseudomonadati</taxon>
        <taxon>Pseudomonadota</taxon>
        <taxon>Alphaproteobacteria</taxon>
        <taxon>Hyphomicrobiales</taxon>
        <taxon>Methylocystaceae</taxon>
        <taxon>Methylocystis</taxon>
    </lineage>
</organism>
<proteinExistence type="predicted"/>
<keyword evidence="1" id="KW-0732">Signal</keyword>
<sequence>MVRLLYSFVVVNATLCCALTASADPATVAGAKVFGYLDPKTNTFRAAPEPQTQSQFVTGRLIEVSGTLNLTVNVTFGPSFPPSATTEVFVTANSKPWRYDRPAYSSGFSGKATVVRSGNSGTASLSIPYIFEATSTKDTVTVTLNLQSSSGDSAFLGQTFPLPKNGATPQLTFNQTF</sequence>
<dbReference type="EMBL" id="CP046052">
    <property type="protein sequence ID" value="QGM47451.1"/>
    <property type="molecule type" value="Genomic_DNA"/>
</dbReference>
<accession>A0A6B8KK25</accession>
<dbReference type="KEGG" id="mhey:H2LOC_018130"/>
<dbReference type="Proteomes" id="UP000309061">
    <property type="component" value="Chromosome"/>
</dbReference>
<evidence type="ECO:0008006" key="4">
    <source>
        <dbReference type="Google" id="ProtNLM"/>
    </source>
</evidence>
<reference evidence="2 3" key="1">
    <citation type="submission" date="2019-11" db="EMBL/GenBank/DDBJ databases">
        <title>The genome sequence of Methylocystis heyeri.</title>
        <authorList>
            <person name="Oshkin I.Y."/>
            <person name="Miroshnikov K."/>
            <person name="Dedysh S.N."/>
        </authorList>
    </citation>
    <scope>NUCLEOTIDE SEQUENCE [LARGE SCALE GENOMIC DNA]</scope>
    <source>
        <strain evidence="2 3">H2</strain>
    </source>
</reference>
<name>A0A6B8KK25_9HYPH</name>
<dbReference type="AlphaFoldDB" id="A0A6B8KK25"/>